<dbReference type="Gene3D" id="1.20.1560.10">
    <property type="entry name" value="ABC transporter type 1, transmembrane domain"/>
    <property type="match status" value="1"/>
</dbReference>
<dbReference type="InterPro" id="IPR011527">
    <property type="entry name" value="ABC1_TM_dom"/>
</dbReference>
<dbReference type="PROSITE" id="PS50893">
    <property type="entry name" value="ABC_TRANSPORTER_2"/>
    <property type="match status" value="1"/>
</dbReference>
<dbReference type="Pfam" id="PF00005">
    <property type="entry name" value="ABC_tran"/>
    <property type="match status" value="1"/>
</dbReference>
<evidence type="ECO:0000256" key="1">
    <source>
        <dbReference type="ARBA" id="ARBA00004651"/>
    </source>
</evidence>
<dbReference type="SUPFAM" id="SSF90123">
    <property type="entry name" value="ABC transporter transmembrane region"/>
    <property type="match status" value="1"/>
</dbReference>
<dbReference type="SMART" id="SM00382">
    <property type="entry name" value="AAA"/>
    <property type="match status" value="1"/>
</dbReference>
<evidence type="ECO:0000256" key="2">
    <source>
        <dbReference type="ARBA" id="ARBA00022448"/>
    </source>
</evidence>
<dbReference type="PANTHER" id="PTHR43394:SF1">
    <property type="entry name" value="ATP-BINDING CASSETTE SUB-FAMILY B MEMBER 10, MITOCHONDRIAL"/>
    <property type="match status" value="1"/>
</dbReference>
<protein>
    <submittedName>
        <fullName evidence="10">Multidrug ABC transporter permease</fullName>
    </submittedName>
</protein>
<evidence type="ECO:0000256" key="6">
    <source>
        <dbReference type="ARBA" id="ARBA00022741"/>
    </source>
</evidence>
<dbReference type="InterPro" id="IPR003593">
    <property type="entry name" value="AAA+_ATPase"/>
</dbReference>
<comment type="subcellular location">
    <subcellularLocation>
        <location evidence="1">Cell membrane</location>
        <topology evidence="1">Multi-pass membrane protein</topology>
    </subcellularLocation>
</comment>
<dbReference type="InterPro" id="IPR003439">
    <property type="entry name" value="ABC_transporter-like_ATP-bd"/>
</dbReference>
<dbReference type="AlphaFoldDB" id="A0A2S0WNU9"/>
<keyword evidence="3" id="KW-1003">Cell membrane</keyword>
<keyword evidence="2" id="KW-0813">Transport</keyword>
<evidence type="ECO:0000256" key="4">
    <source>
        <dbReference type="ARBA" id="ARBA00022519"/>
    </source>
</evidence>
<sequence>MSVDAPAHDLLPVASARDTAALAWRMVRGRVASLVLTIGSFLLVGLAGIIPVLMIGRVVDAVRDGADASVIHQAVVVMVVSGVAGALFATLSMAALAHTVAPALAELREDVLDRALHLETARIEAAGVGDIVSRVGDDVRHLTRALDEAIPLLINSLAAVVFTAGGLFALDWRLGLAGLGAIPCYVFALRWYLPRSAPFYARQRTAEGERADALVTGVHGAATLRAFGREHDALENIDRRSRDAVEITVGVFRLYTRFGARMNSSELVGLALVLSAGFLLVRDDAVTVGAATTAALFFHRLFNPIGALLFVFDSVQSSGAALARLAGVALIPRRTVSTQEPGPSPDLVLHGVRHAYDRDREVLSAVDLRIAPGEHVAVVGSTGAGKTTLGGIAAGTIEPTGGSVRLGQLDLVAADEATVRRHVALVSQEVHVFAGSLRDNLVLAREDAGDEALWEALCATGSEPWARALPEGLDTQVGDLGTPLSPAQAQQLALARVVLLDPEVVVLDEATAEAGSSGARELEQAALAAIVGRSAIVVAHRLTQAQAADRVVVMERGRIVEQGTHDELVAAGGRYADLWTAWSS</sequence>
<accession>A0A2S0WNU9</accession>
<dbReference type="GO" id="GO:0005524">
    <property type="term" value="F:ATP binding"/>
    <property type="evidence" value="ECO:0007669"/>
    <property type="project" value="UniProtKB-KW"/>
</dbReference>
<evidence type="ECO:0000256" key="5">
    <source>
        <dbReference type="ARBA" id="ARBA00022692"/>
    </source>
</evidence>
<dbReference type="Pfam" id="PF00664">
    <property type="entry name" value="ABC_membrane"/>
    <property type="match status" value="1"/>
</dbReference>
<reference evidence="11" key="1">
    <citation type="submission" date="2018-01" db="EMBL/GenBank/DDBJ databases">
        <authorList>
            <person name="Li J."/>
        </authorList>
    </citation>
    <scope>NUCLEOTIDE SEQUENCE [LARGE SCALE GENOMIC DNA]</scope>
    <source>
        <strain evidence="11">592</strain>
    </source>
</reference>
<keyword evidence="11" id="KW-1185">Reference proteome</keyword>
<gene>
    <name evidence="10" type="ORF">C3E78_12655</name>
</gene>
<proteinExistence type="predicted"/>
<evidence type="ECO:0000256" key="7">
    <source>
        <dbReference type="ARBA" id="ARBA00022840"/>
    </source>
</evidence>
<evidence type="ECO:0000256" key="9">
    <source>
        <dbReference type="ARBA" id="ARBA00023136"/>
    </source>
</evidence>
<dbReference type="Gene3D" id="3.40.50.300">
    <property type="entry name" value="P-loop containing nucleotide triphosphate hydrolases"/>
    <property type="match status" value="1"/>
</dbReference>
<accession>A0A5F2EWD7</accession>
<evidence type="ECO:0000256" key="3">
    <source>
        <dbReference type="ARBA" id="ARBA00022475"/>
    </source>
</evidence>
<keyword evidence="5" id="KW-0812">Transmembrane</keyword>
<dbReference type="InterPro" id="IPR039421">
    <property type="entry name" value="Type_1_exporter"/>
</dbReference>
<dbReference type="CDD" id="cd07346">
    <property type="entry name" value="ABC_6TM_exporters"/>
    <property type="match status" value="1"/>
</dbReference>
<dbReference type="PANTHER" id="PTHR43394">
    <property type="entry name" value="ATP-DEPENDENT PERMEASE MDL1, MITOCHONDRIAL"/>
    <property type="match status" value="1"/>
</dbReference>
<dbReference type="PROSITE" id="PS50929">
    <property type="entry name" value="ABC_TM1F"/>
    <property type="match status" value="1"/>
</dbReference>
<keyword evidence="4" id="KW-0997">Cell inner membrane</keyword>
<keyword evidence="9" id="KW-0472">Membrane</keyword>
<dbReference type="OrthoDB" id="5166472at2"/>
<dbReference type="FunFam" id="3.40.50.300:FF:001001">
    <property type="entry name" value="Multidrug ABC transporter ATP-binding protein"/>
    <property type="match status" value="1"/>
</dbReference>
<dbReference type="KEGG" id="aez:C3E78_12655"/>
<keyword evidence="8" id="KW-1133">Transmembrane helix</keyword>
<dbReference type="RefSeq" id="WP_108578913.1">
    <property type="nucleotide sequence ID" value="NZ_CP026952.1"/>
</dbReference>
<dbReference type="InterPro" id="IPR036640">
    <property type="entry name" value="ABC1_TM_sf"/>
</dbReference>
<dbReference type="GO" id="GO:0005886">
    <property type="term" value="C:plasma membrane"/>
    <property type="evidence" value="ECO:0007669"/>
    <property type="project" value="UniProtKB-SubCell"/>
</dbReference>
<evidence type="ECO:0000313" key="11">
    <source>
        <dbReference type="Proteomes" id="UP000244384"/>
    </source>
</evidence>
<dbReference type="InterPro" id="IPR027417">
    <property type="entry name" value="P-loop_NTPase"/>
</dbReference>
<keyword evidence="6" id="KW-0547">Nucleotide-binding</keyword>
<organism evidence="10 11">
    <name type="scientific">Aeromicrobium chenweiae</name>
    <dbReference type="NCBI Taxonomy" id="2079793"/>
    <lineage>
        <taxon>Bacteria</taxon>
        <taxon>Bacillati</taxon>
        <taxon>Actinomycetota</taxon>
        <taxon>Actinomycetes</taxon>
        <taxon>Propionibacteriales</taxon>
        <taxon>Nocardioidaceae</taxon>
        <taxon>Aeromicrobium</taxon>
    </lineage>
</organism>
<dbReference type="EMBL" id="CP026952">
    <property type="protein sequence ID" value="AWB92986.1"/>
    <property type="molecule type" value="Genomic_DNA"/>
</dbReference>
<keyword evidence="7" id="KW-0067">ATP-binding</keyword>
<evidence type="ECO:0000256" key="8">
    <source>
        <dbReference type="ARBA" id="ARBA00022989"/>
    </source>
</evidence>
<name>A0A2S0WNU9_9ACTN</name>
<dbReference type="GO" id="GO:0015421">
    <property type="term" value="F:ABC-type oligopeptide transporter activity"/>
    <property type="evidence" value="ECO:0007669"/>
    <property type="project" value="TreeGrafter"/>
</dbReference>
<dbReference type="GO" id="GO:0016887">
    <property type="term" value="F:ATP hydrolysis activity"/>
    <property type="evidence" value="ECO:0007669"/>
    <property type="project" value="InterPro"/>
</dbReference>
<dbReference type="SUPFAM" id="SSF52540">
    <property type="entry name" value="P-loop containing nucleoside triphosphate hydrolases"/>
    <property type="match status" value="1"/>
</dbReference>
<evidence type="ECO:0000313" key="10">
    <source>
        <dbReference type="EMBL" id="AWB92986.1"/>
    </source>
</evidence>
<dbReference type="Proteomes" id="UP000244384">
    <property type="component" value="Chromosome"/>
</dbReference>